<keyword evidence="2" id="KW-1185">Reference proteome</keyword>
<sequence>MPPTASSARDLQNLAALWSIGGVRAVEVVDAACDALVAGLDSPTLRTLAACTRAEADRDVPELVPEALDELGLDFHPYGSDAGREAAARALAGRMLAGGISPRELAFRIHQLFGHGLPLAEPLADLDDVYDSLGCTDRTVEEVDAEVVAEARRLADHP</sequence>
<dbReference type="Proteomes" id="UP000218944">
    <property type="component" value="Unassembled WGS sequence"/>
</dbReference>
<proteinExistence type="predicted"/>
<dbReference type="AlphaFoldDB" id="A0A2A2D620"/>
<evidence type="ECO:0000313" key="2">
    <source>
        <dbReference type="Proteomes" id="UP000218944"/>
    </source>
</evidence>
<reference evidence="1 2" key="1">
    <citation type="submission" date="2017-08" db="EMBL/GenBank/DDBJ databases">
        <title>Genome sequence of Streptomyces albireticuli NRRL B-1670.</title>
        <authorList>
            <person name="Graham D.E."/>
            <person name="Mahan K.M."/>
            <person name="Klingeman D.M."/>
            <person name="Hettich R.L."/>
            <person name="Parry R.J."/>
            <person name="Spain J.C."/>
        </authorList>
    </citation>
    <scope>NUCLEOTIDE SEQUENCE [LARGE SCALE GENOMIC DNA]</scope>
    <source>
        <strain evidence="1 2">NRRL B-1670</strain>
    </source>
</reference>
<organism evidence="1 2">
    <name type="scientific">Streptomyces albireticuli</name>
    <dbReference type="NCBI Taxonomy" id="1940"/>
    <lineage>
        <taxon>Bacteria</taxon>
        <taxon>Bacillati</taxon>
        <taxon>Actinomycetota</taxon>
        <taxon>Actinomycetes</taxon>
        <taxon>Kitasatosporales</taxon>
        <taxon>Streptomycetaceae</taxon>
        <taxon>Streptomyces</taxon>
    </lineage>
</organism>
<gene>
    <name evidence="1" type="ORF">CK936_16125</name>
</gene>
<dbReference type="EMBL" id="NSJV01000314">
    <property type="protein sequence ID" value="PAU47903.1"/>
    <property type="molecule type" value="Genomic_DNA"/>
</dbReference>
<name>A0A2A2D620_9ACTN</name>
<comment type="caution">
    <text evidence="1">The sequence shown here is derived from an EMBL/GenBank/DDBJ whole genome shotgun (WGS) entry which is preliminary data.</text>
</comment>
<dbReference type="RefSeq" id="WP_095581663.1">
    <property type="nucleotide sequence ID" value="NZ_JAJQQS010000029.1"/>
</dbReference>
<protein>
    <submittedName>
        <fullName evidence="1">Uncharacterized protein</fullName>
    </submittedName>
</protein>
<evidence type="ECO:0000313" key="1">
    <source>
        <dbReference type="EMBL" id="PAU47903.1"/>
    </source>
</evidence>
<accession>A0A2A2D620</accession>